<proteinExistence type="predicted"/>
<evidence type="ECO:0000313" key="2">
    <source>
        <dbReference type="EMBL" id="KAJ5377780.1"/>
    </source>
</evidence>
<dbReference type="EMBL" id="JAPZBS010000004">
    <property type="protein sequence ID" value="KAJ5377780.1"/>
    <property type="molecule type" value="Genomic_DNA"/>
</dbReference>
<dbReference type="OrthoDB" id="4342394at2759"/>
<evidence type="ECO:0000256" key="1">
    <source>
        <dbReference type="SAM" id="MobiDB-lite"/>
    </source>
</evidence>
<keyword evidence="3" id="KW-1185">Reference proteome</keyword>
<feature type="region of interest" description="Disordered" evidence="1">
    <location>
        <begin position="126"/>
        <end position="155"/>
    </location>
</feature>
<organism evidence="2 3">
    <name type="scientific">Penicillium cataractarum</name>
    <dbReference type="NCBI Taxonomy" id="2100454"/>
    <lineage>
        <taxon>Eukaryota</taxon>
        <taxon>Fungi</taxon>
        <taxon>Dikarya</taxon>
        <taxon>Ascomycota</taxon>
        <taxon>Pezizomycotina</taxon>
        <taxon>Eurotiomycetes</taxon>
        <taxon>Eurotiomycetidae</taxon>
        <taxon>Eurotiales</taxon>
        <taxon>Aspergillaceae</taxon>
        <taxon>Penicillium</taxon>
    </lineage>
</organism>
<feature type="region of interest" description="Disordered" evidence="1">
    <location>
        <begin position="67"/>
        <end position="110"/>
    </location>
</feature>
<accession>A0A9W9SG61</accession>
<feature type="compositionally biased region" description="Basic and acidic residues" evidence="1">
    <location>
        <begin position="68"/>
        <end position="110"/>
    </location>
</feature>
<reference evidence="2" key="1">
    <citation type="submission" date="2022-11" db="EMBL/GenBank/DDBJ databases">
        <authorList>
            <person name="Petersen C."/>
        </authorList>
    </citation>
    <scope>NUCLEOTIDE SEQUENCE</scope>
    <source>
        <strain evidence="2">IBT 29864</strain>
    </source>
</reference>
<reference evidence="2" key="2">
    <citation type="journal article" date="2023" name="IMA Fungus">
        <title>Comparative genomic study of the Penicillium genus elucidates a diverse pangenome and 15 lateral gene transfer events.</title>
        <authorList>
            <person name="Petersen C."/>
            <person name="Sorensen T."/>
            <person name="Nielsen M.R."/>
            <person name="Sondergaard T.E."/>
            <person name="Sorensen J.L."/>
            <person name="Fitzpatrick D.A."/>
            <person name="Frisvad J.C."/>
            <person name="Nielsen K.L."/>
        </authorList>
    </citation>
    <scope>NUCLEOTIDE SEQUENCE</scope>
    <source>
        <strain evidence="2">IBT 29864</strain>
    </source>
</reference>
<gene>
    <name evidence="2" type="ORF">N7496_005189</name>
</gene>
<feature type="compositionally biased region" description="Polar residues" evidence="1">
    <location>
        <begin position="142"/>
        <end position="155"/>
    </location>
</feature>
<evidence type="ECO:0000313" key="3">
    <source>
        <dbReference type="Proteomes" id="UP001147782"/>
    </source>
</evidence>
<name>A0A9W9SG61_9EURO</name>
<protein>
    <submittedName>
        <fullName evidence="2">Uncharacterized protein</fullName>
    </submittedName>
</protein>
<dbReference type="Proteomes" id="UP001147782">
    <property type="component" value="Unassembled WGS sequence"/>
</dbReference>
<dbReference type="AlphaFoldDB" id="A0A9W9SG61"/>
<sequence length="168" mass="19126">MAESMPDPFDYPLMQELFVEMGRFYTEGMQVSSELANVYQERIAQNTDLYITMSKLTNCEFCPTYASLRRDPNPQERHKLAQDHKDRDNSYDGDRGKASDCSVETKKKERAGDCMYDSPCSCERFSERSAHTDETDEKLDQSLASHNTATISVTDEATAKLPKSLPEI</sequence>
<comment type="caution">
    <text evidence="2">The sequence shown here is derived from an EMBL/GenBank/DDBJ whole genome shotgun (WGS) entry which is preliminary data.</text>
</comment>
<dbReference type="GeneID" id="81437297"/>
<dbReference type="RefSeq" id="XP_056556643.1">
    <property type="nucleotide sequence ID" value="XM_056698118.1"/>
</dbReference>